<evidence type="ECO:0000256" key="1">
    <source>
        <dbReference type="SAM" id="Phobius"/>
    </source>
</evidence>
<organism evidence="2 3">
    <name type="scientific">Caenispirillum bisanense</name>
    <dbReference type="NCBI Taxonomy" id="414052"/>
    <lineage>
        <taxon>Bacteria</taxon>
        <taxon>Pseudomonadati</taxon>
        <taxon>Pseudomonadota</taxon>
        <taxon>Alphaproteobacteria</taxon>
        <taxon>Rhodospirillales</taxon>
        <taxon>Novispirillaceae</taxon>
        <taxon>Caenispirillum</taxon>
    </lineage>
</organism>
<dbReference type="Proteomes" id="UP000219621">
    <property type="component" value="Unassembled WGS sequence"/>
</dbReference>
<dbReference type="Pfam" id="PF04341">
    <property type="entry name" value="DUF485"/>
    <property type="match status" value="1"/>
</dbReference>
<dbReference type="PANTHER" id="PTHR38598:SF1">
    <property type="entry name" value="INNER MEMBRANE PROTEIN YJCH"/>
    <property type="match status" value="1"/>
</dbReference>
<dbReference type="AlphaFoldDB" id="A0A286H0J4"/>
<evidence type="ECO:0000313" key="2">
    <source>
        <dbReference type="EMBL" id="SOE01295.1"/>
    </source>
</evidence>
<keyword evidence="3" id="KW-1185">Reference proteome</keyword>
<protein>
    <submittedName>
        <fullName evidence="2">Uncharacterized membrane protein, DUF485 family</fullName>
    </submittedName>
</protein>
<dbReference type="EMBL" id="OCNJ01000017">
    <property type="protein sequence ID" value="SOE01295.1"/>
    <property type="molecule type" value="Genomic_DNA"/>
</dbReference>
<name>A0A286H0J4_9PROT</name>
<sequence length="102" mass="11259">MSADINEKVRRNPKFQELCQKRSTFAWTLSAVMLAIYYGFILVIAFAPASLGTPLWEGATTTVGFPIGVAIIVSAFLLTGVYVKRANGEFDDLTRQIIEEAK</sequence>
<dbReference type="InterPro" id="IPR052959">
    <property type="entry name" value="Inner_membrane_assoc"/>
</dbReference>
<dbReference type="PANTHER" id="PTHR38598">
    <property type="entry name" value="INNER MEMBRANE PROTEIN YJCH"/>
    <property type="match status" value="1"/>
</dbReference>
<keyword evidence="1" id="KW-1133">Transmembrane helix</keyword>
<evidence type="ECO:0000313" key="3">
    <source>
        <dbReference type="Proteomes" id="UP000219621"/>
    </source>
</evidence>
<feature type="transmembrane region" description="Helical" evidence="1">
    <location>
        <begin position="63"/>
        <end position="83"/>
    </location>
</feature>
<proteinExistence type="predicted"/>
<dbReference type="RefSeq" id="WP_097281589.1">
    <property type="nucleotide sequence ID" value="NZ_OCNJ01000017.1"/>
</dbReference>
<keyword evidence="1" id="KW-0812">Transmembrane</keyword>
<dbReference type="GO" id="GO:0005886">
    <property type="term" value="C:plasma membrane"/>
    <property type="evidence" value="ECO:0007669"/>
    <property type="project" value="TreeGrafter"/>
</dbReference>
<dbReference type="OrthoDB" id="5297034at2"/>
<reference evidence="2 3" key="1">
    <citation type="submission" date="2017-09" db="EMBL/GenBank/DDBJ databases">
        <authorList>
            <person name="Ehlers B."/>
            <person name="Leendertz F.H."/>
        </authorList>
    </citation>
    <scope>NUCLEOTIDE SEQUENCE [LARGE SCALE GENOMIC DNA]</scope>
    <source>
        <strain evidence="2 3">USBA 140</strain>
    </source>
</reference>
<feature type="transmembrane region" description="Helical" evidence="1">
    <location>
        <begin position="24"/>
        <end position="51"/>
    </location>
</feature>
<dbReference type="InterPro" id="IPR007436">
    <property type="entry name" value="DUF485"/>
</dbReference>
<keyword evidence="1" id="KW-0472">Membrane</keyword>
<accession>A0A286H0J4</accession>
<gene>
    <name evidence="2" type="ORF">SAMN05421508_11744</name>
</gene>